<evidence type="ECO:0000313" key="5">
    <source>
        <dbReference type="Proteomes" id="UP000797356"/>
    </source>
</evidence>
<feature type="signal peptide" evidence="2">
    <location>
        <begin position="1"/>
        <end position="17"/>
    </location>
</feature>
<dbReference type="Gene3D" id="1.25.10.10">
    <property type="entry name" value="Leucine-rich Repeat Variant"/>
    <property type="match status" value="1"/>
</dbReference>
<evidence type="ECO:0000259" key="3">
    <source>
        <dbReference type="Pfam" id="PF23096"/>
    </source>
</evidence>
<evidence type="ECO:0000313" key="4">
    <source>
        <dbReference type="EMBL" id="KAG1327349.1"/>
    </source>
</evidence>
<dbReference type="InterPro" id="IPR035309">
    <property type="entry name" value="PSME4"/>
</dbReference>
<protein>
    <submittedName>
        <fullName evidence="4">Putative Proteasome activator subunit 4</fullName>
    </submittedName>
</protein>
<reference evidence="4" key="1">
    <citation type="journal article" date="2017" name="Gigascience">
        <title>The genome draft of coconut (Cocos nucifera).</title>
        <authorList>
            <person name="Xiao Y."/>
            <person name="Xu P."/>
            <person name="Fan H."/>
            <person name="Baudouin L."/>
            <person name="Xia W."/>
            <person name="Bocs S."/>
            <person name="Xu J."/>
            <person name="Li Q."/>
            <person name="Guo A."/>
            <person name="Zhou L."/>
            <person name="Li J."/>
            <person name="Wu Y."/>
            <person name="Ma Z."/>
            <person name="Armero A."/>
            <person name="Issali A.E."/>
            <person name="Liu N."/>
            <person name="Peng M."/>
            <person name="Yang Y."/>
        </authorList>
    </citation>
    <scope>NUCLEOTIDE SEQUENCE</scope>
    <source>
        <tissue evidence="4">Spear leaf of Hainan Tall coconut</tissue>
    </source>
</reference>
<accession>A0A8K0HWC0</accession>
<dbReference type="InterPro" id="IPR016024">
    <property type="entry name" value="ARM-type_fold"/>
</dbReference>
<evidence type="ECO:0000256" key="2">
    <source>
        <dbReference type="SAM" id="SignalP"/>
    </source>
</evidence>
<comment type="caution">
    <text evidence="4">The sequence shown here is derived from an EMBL/GenBank/DDBJ whole genome shotgun (WGS) entry which is preliminary data.</text>
</comment>
<keyword evidence="2" id="KW-0732">Signal</keyword>
<keyword evidence="4" id="KW-0647">Proteasome</keyword>
<reference evidence="4" key="2">
    <citation type="submission" date="2019-07" db="EMBL/GenBank/DDBJ databases">
        <authorList>
            <person name="Yang Y."/>
            <person name="Bocs S."/>
            <person name="Baudouin L."/>
        </authorList>
    </citation>
    <scope>NUCLEOTIDE SEQUENCE</scope>
    <source>
        <tissue evidence="4">Spear leaf of Hainan Tall coconut</tissue>
    </source>
</reference>
<dbReference type="InterPro" id="IPR011989">
    <property type="entry name" value="ARM-like"/>
</dbReference>
<dbReference type="AlphaFoldDB" id="A0A8K0HWC0"/>
<dbReference type="PANTHER" id="PTHR32170:SF3">
    <property type="entry name" value="PROTEASOME ACTIVATOR COMPLEX SUBUNIT 4"/>
    <property type="match status" value="1"/>
</dbReference>
<dbReference type="GO" id="GO:0010499">
    <property type="term" value="P:proteasomal ubiquitin-independent protein catabolic process"/>
    <property type="evidence" value="ECO:0007669"/>
    <property type="project" value="TreeGrafter"/>
</dbReference>
<dbReference type="OrthoDB" id="17907at2759"/>
<name>A0A8K0HWC0_COCNU</name>
<dbReference type="Pfam" id="PF23096">
    <property type="entry name" value="HEAT_PSME4"/>
    <property type="match status" value="1"/>
</dbReference>
<feature type="chain" id="PRO_5035432045" evidence="2">
    <location>
        <begin position="18"/>
        <end position="631"/>
    </location>
</feature>
<dbReference type="GO" id="GO:0070628">
    <property type="term" value="F:proteasome binding"/>
    <property type="evidence" value="ECO:0007669"/>
    <property type="project" value="InterPro"/>
</dbReference>
<dbReference type="EMBL" id="CM017872">
    <property type="protein sequence ID" value="KAG1327349.1"/>
    <property type="molecule type" value="Genomic_DNA"/>
</dbReference>
<keyword evidence="5" id="KW-1185">Reference proteome</keyword>
<sequence length="631" mass="70514">MANRVLLLLTLASRSDSQLSAKILGETAGHFLRNLKSQLPQSRMLAISALNTLLEGAPHEISSQEQQLCYDDLKENKESSVGRILNQILREEGFFNETLNSLSHVHIIADGESSASKGDRGASSFQSPADKAITFFYFDFLASWPRTPSRISLVGKNTFYSNFARIFKRLVQECGTPVLDALQDILKEFSSAKERSKQCVAAEVMAGMLHSDINGLLEAWDNWMMLQLQKIMVTPSAESTPEWAACIRYAVTGKGKYGMQIPLLRQRILDCLARPLPQTMTSNVVAKRYSFLSVALIEICPPRMPIAEVRYHDKLLEELLDKMSHPSAQVRESIAMTLAVVCSNKRLFATLGHRCLRDAEGDINMVESPQKENWAKFLTVRASELARNIQNAKQSDKIDSMVDLIHEIGFASSEDETDVKMMETMFHFIISSLKSGRSSVLLDIVVGLIYPVISLQETSNKDLSTLAKAAFGLLKWRILPRPLLENAVSVILSSVNDPNWRTRSAALTYLYTFMYRHTFILSASEKLQIWKSIEKLLVDNQVEIREHAARVLASLMKGGDEDLSRTFRDQSFAEAQSILRKQKQRNLVSGQSIASTHGAVLALAASVLSVPYDMPSCRKIGISFIVSVMLN</sequence>
<dbReference type="GO" id="GO:0000502">
    <property type="term" value="C:proteasome complex"/>
    <property type="evidence" value="ECO:0007669"/>
    <property type="project" value="UniProtKB-KW"/>
</dbReference>
<dbReference type="InterPro" id="IPR055455">
    <property type="entry name" value="HEAT_PSME4"/>
</dbReference>
<dbReference type="GO" id="GO:0016607">
    <property type="term" value="C:nuclear speck"/>
    <property type="evidence" value="ECO:0007669"/>
    <property type="project" value="UniProtKB-SubCell"/>
</dbReference>
<dbReference type="SUPFAM" id="SSF48371">
    <property type="entry name" value="ARM repeat"/>
    <property type="match status" value="1"/>
</dbReference>
<proteinExistence type="predicted"/>
<organism evidence="4 5">
    <name type="scientific">Cocos nucifera</name>
    <name type="common">Coconut palm</name>
    <dbReference type="NCBI Taxonomy" id="13894"/>
    <lineage>
        <taxon>Eukaryota</taxon>
        <taxon>Viridiplantae</taxon>
        <taxon>Streptophyta</taxon>
        <taxon>Embryophyta</taxon>
        <taxon>Tracheophyta</taxon>
        <taxon>Spermatophyta</taxon>
        <taxon>Magnoliopsida</taxon>
        <taxon>Liliopsida</taxon>
        <taxon>Arecaceae</taxon>
        <taxon>Arecoideae</taxon>
        <taxon>Cocoseae</taxon>
        <taxon>Attaleinae</taxon>
        <taxon>Cocos</taxon>
    </lineage>
</organism>
<dbReference type="GO" id="GO:0016504">
    <property type="term" value="F:peptidase activator activity"/>
    <property type="evidence" value="ECO:0007669"/>
    <property type="project" value="InterPro"/>
</dbReference>
<feature type="domain" description="Proteasome activator complex subunit 4-like HEAT repeat-like" evidence="3">
    <location>
        <begin position="156"/>
        <end position="247"/>
    </location>
</feature>
<comment type="subcellular location">
    <subcellularLocation>
        <location evidence="1">Nucleus speckle</location>
    </subcellularLocation>
</comment>
<dbReference type="PANTHER" id="PTHR32170">
    <property type="entry name" value="PROTEASOME ACTIVATOR COMPLEX SUBUNIT 4"/>
    <property type="match status" value="1"/>
</dbReference>
<dbReference type="Proteomes" id="UP000797356">
    <property type="component" value="Chromosome 1"/>
</dbReference>
<gene>
    <name evidence="4" type="ORF">COCNU_01G012830</name>
</gene>
<evidence type="ECO:0000256" key="1">
    <source>
        <dbReference type="ARBA" id="ARBA00004324"/>
    </source>
</evidence>
<dbReference type="GO" id="GO:0005829">
    <property type="term" value="C:cytosol"/>
    <property type="evidence" value="ECO:0007669"/>
    <property type="project" value="TreeGrafter"/>
</dbReference>